<evidence type="ECO:0000256" key="4">
    <source>
        <dbReference type="ARBA" id="ARBA00023136"/>
    </source>
</evidence>
<keyword evidence="2 5" id="KW-0812">Transmembrane</keyword>
<evidence type="ECO:0000256" key="1">
    <source>
        <dbReference type="ARBA" id="ARBA00004141"/>
    </source>
</evidence>
<reference evidence="7" key="1">
    <citation type="submission" date="2024-02" db="UniProtKB">
        <authorList>
            <consortium name="WormBaseParasite"/>
        </authorList>
    </citation>
    <scope>IDENTIFICATION</scope>
</reference>
<evidence type="ECO:0000256" key="3">
    <source>
        <dbReference type="ARBA" id="ARBA00022989"/>
    </source>
</evidence>
<dbReference type="WBParaSite" id="MBELARI_LOCUS16359">
    <property type="protein sequence ID" value="MBELARI_LOCUS16359"/>
    <property type="gene ID" value="MBELARI_LOCUS16359"/>
</dbReference>
<sequence>MDSLKRAARKIRSWDIRTEPLIFFLAACQSIKGIVTPTLSENKMKRTYILPPGAKEKTFYNKKMVLWDQNYDYVNLPIACIVGVAYGGYSDYYGRKLPLLIGILSCIVETAFRILIWHTETDWPLQWLFACAAIAGILGDFLLTMSAINAYVTDQFPDKKMLSLRMIVVSILFSLGQFGGSQLTDGILYWLSEINILIIVEGVYIFSLVLAFVLIDNRIPASIPLREEVEEHDSDQSIEIETRPKTILEIAWQSFVSLWDSVKIFFRPREGNRRLFLWLCFLANFLDQFVFGEEKGLIGTYTKLAPFDWDSHTYARYKSWRPIVQIIGMFIGMFLFKNLLKCKDSLVIALAIASMGLCAVMIGLAHETWIIFLSLPIGSLHGLLNPLTYSFMSCLIEPNEIGKAFAVASIAQKLAGIAQNAILQNIYTATVDWYMGFVWLLMGGISGVAVGIYAFVHIVAKRERIEDGRERRIETTSE</sequence>
<dbReference type="GO" id="GO:0016020">
    <property type="term" value="C:membrane"/>
    <property type="evidence" value="ECO:0007669"/>
    <property type="project" value="UniProtKB-SubCell"/>
</dbReference>
<feature type="transmembrane region" description="Helical" evidence="5">
    <location>
        <begin position="433"/>
        <end position="456"/>
    </location>
</feature>
<dbReference type="SUPFAM" id="SSF103473">
    <property type="entry name" value="MFS general substrate transporter"/>
    <property type="match status" value="1"/>
</dbReference>
<evidence type="ECO:0000256" key="2">
    <source>
        <dbReference type="ARBA" id="ARBA00022692"/>
    </source>
</evidence>
<accession>A0AAF3EQJ5</accession>
<evidence type="ECO:0000313" key="6">
    <source>
        <dbReference type="Proteomes" id="UP000887575"/>
    </source>
</evidence>
<dbReference type="AlphaFoldDB" id="A0AAF3EQJ5"/>
<feature type="transmembrane region" description="Helical" evidence="5">
    <location>
        <begin position="73"/>
        <end position="90"/>
    </location>
</feature>
<dbReference type="Gene3D" id="1.20.1250.20">
    <property type="entry name" value="MFS general substrate transporter like domains"/>
    <property type="match status" value="1"/>
</dbReference>
<dbReference type="InterPro" id="IPR036259">
    <property type="entry name" value="MFS_trans_sf"/>
</dbReference>
<feature type="transmembrane region" description="Helical" evidence="5">
    <location>
        <begin position="21"/>
        <end position="40"/>
    </location>
</feature>
<evidence type="ECO:0000313" key="7">
    <source>
        <dbReference type="WBParaSite" id="MBELARI_LOCUS16359"/>
    </source>
</evidence>
<dbReference type="PANTHER" id="PTHR23507:SF11">
    <property type="entry name" value="SOLUTE CARRIER FAMILY RELATED"/>
    <property type="match status" value="1"/>
</dbReference>
<protein>
    <submittedName>
        <fullName evidence="7">Uncharacterized protein</fullName>
    </submittedName>
</protein>
<comment type="subcellular location">
    <subcellularLocation>
        <location evidence="1">Membrane</location>
        <topology evidence="1">Multi-pass membrane protein</topology>
    </subcellularLocation>
</comment>
<dbReference type="InterPro" id="IPR011701">
    <property type="entry name" value="MFS"/>
</dbReference>
<dbReference type="GO" id="GO:0022857">
    <property type="term" value="F:transmembrane transporter activity"/>
    <property type="evidence" value="ECO:0007669"/>
    <property type="project" value="InterPro"/>
</dbReference>
<feature type="transmembrane region" description="Helical" evidence="5">
    <location>
        <begin position="187"/>
        <end position="215"/>
    </location>
</feature>
<proteinExistence type="predicted"/>
<dbReference type="PANTHER" id="PTHR23507">
    <property type="entry name" value="ZGC:174356"/>
    <property type="match status" value="1"/>
</dbReference>
<dbReference type="Proteomes" id="UP000887575">
    <property type="component" value="Unassembled WGS sequence"/>
</dbReference>
<feature type="transmembrane region" description="Helical" evidence="5">
    <location>
        <begin position="164"/>
        <end position="181"/>
    </location>
</feature>
<dbReference type="Pfam" id="PF07690">
    <property type="entry name" value="MFS_1"/>
    <property type="match status" value="1"/>
</dbReference>
<keyword evidence="4 5" id="KW-0472">Membrane</keyword>
<feature type="transmembrane region" description="Helical" evidence="5">
    <location>
        <begin position="275"/>
        <end position="291"/>
    </location>
</feature>
<feature type="transmembrane region" description="Helical" evidence="5">
    <location>
        <begin position="97"/>
        <end position="115"/>
    </location>
</feature>
<keyword evidence="6" id="KW-1185">Reference proteome</keyword>
<feature type="transmembrane region" description="Helical" evidence="5">
    <location>
        <begin position="127"/>
        <end position="152"/>
    </location>
</feature>
<keyword evidence="3 5" id="KW-1133">Transmembrane helix</keyword>
<name>A0AAF3EQJ5_9BILA</name>
<organism evidence="6 7">
    <name type="scientific">Mesorhabditis belari</name>
    <dbReference type="NCBI Taxonomy" id="2138241"/>
    <lineage>
        <taxon>Eukaryota</taxon>
        <taxon>Metazoa</taxon>
        <taxon>Ecdysozoa</taxon>
        <taxon>Nematoda</taxon>
        <taxon>Chromadorea</taxon>
        <taxon>Rhabditida</taxon>
        <taxon>Rhabditina</taxon>
        <taxon>Rhabditomorpha</taxon>
        <taxon>Rhabditoidea</taxon>
        <taxon>Rhabditidae</taxon>
        <taxon>Mesorhabditinae</taxon>
        <taxon>Mesorhabditis</taxon>
    </lineage>
</organism>
<feature type="transmembrane region" description="Helical" evidence="5">
    <location>
        <begin position="346"/>
        <end position="364"/>
    </location>
</feature>
<evidence type="ECO:0000256" key="5">
    <source>
        <dbReference type="SAM" id="Phobius"/>
    </source>
</evidence>
<feature type="transmembrane region" description="Helical" evidence="5">
    <location>
        <begin position="319"/>
        <end position="339"/>
    </location>
</feature>